<dbReference type="OrthoDB" id="9809147at2"/>
<keyword evidence="3" id="KW-1185">Reference proteome</keyword>
<organism evidence="2 3">
    <name type="scientific">Christensenella minuta</name>
    <dbReference type="NCBI Taxonomy" id="626937"/>
    <lineage>
        <taxon>Bacteria</taxon>
        <taxon>Bacillati</taxon>
        <taxon>Bacillota</taxon>
        <taxon>Clostridia</taxon>
        <taxon>Christensenellales</taxon>
        <taxon>Christensenellaceae</taxon>
        <taxon>Christensenella</taxon>
    </lineage>
</organism>
<accession>A0A136Q0H0</accession>
<dbReference type="PANTHER" id="PTHR36179:SF2">
    <property type="entry name" value="LUD DOMAIN-CONTAINING PROTEIN"/>
    <property type="match status" value="1"/>
</dbReference>
<evidence type="ECO:0000313" key="2">
    <source>
        <dbReference type="EMBL" id="KXK64198.1"/>
    </source>
</evidence>
<dbReference type="KEGG" id="cmiu:B1H56_02755"/>
<dbReference type="EMBL" id="LSZW01000065">
    <property type="protein sequence ID" value="KXK64198.1"/>
    <property type="molecule type" value="Genomic_DNA"/>
</dbReference>
<evidence type="ECO:0000259" key="1">
    <source>
        <dbReference type="Pfam" id="PF02589"/>
    </source>
</evidence>
<proteinExistence type="predicted"/>
<name>A0A136Q0H0_9FIRM</name>
<dbReference type="STRING" id="626937.HMPREF3293_02842"/>
<dbReference type="PATRIC" id="fig|626937.4.peg.2803"/>
<feature type="domain" description="LUD" evidence="1">
    <location>
        <begin position="20"/>
        <end position="214"/>
    </location>
</feature>
<sequence>MKLSFCTSVKKEGIFMNEYQELIDLLNSKRFHAEFFEDTGSAKKRIMELISDADSIGIGGSQTIKESGLFDEIAATGKTIYSQTLERKKEKPDNMAVWRSAMGADVYLTSTNALTREGDLINIDGNGNRVAAMFFGPDKVIVLCGINKVSKGPHDAIARIKKTACPRNAKRLGLPTPCATEGVCRNCGLPERMCKVTVRIQYPPNGKDIHILLVNEVLGF</sequence>
<dbReference type="Proteomes" id="UP000070366">
    <property type="component" value="Unassembled WGS sequence"/>
</dbReference>
<gene>
    <name evidence="2" type="ORF">HMPREF3293_02842</name>
</gene>
<comment type="caution">
    <text evidence="2">The sequence shown here is derived from an EMBL/GenBank/DDBJ whole genome shotgun (WGS) entry which is preliminary data.</text>
</comment>
<dbReference type="PANTHER" id="PTHR36179">
    <property type="entry name" value="LUD_DOM DOMAIN-CONTAINING PROTEIN"/>
    <property type="match status" value="1"/>
</dbReference>
<reference evidence="2 3" key="1">
    <citation type="submission" date="2016-02" db="EMBL/GenBank/DDBJ databases">
        <authorList>
            <person name="Wen L."/>
            <person name="He K."/>
            <person name="Yang H."/>
        </authorList>
    </citation>
    <scope>NUCLEOTIDE SEQUENCE [LARGE SCALE GENOMIC DNA]</scope>
    <source>
        <strain evidence="2 3">DSM 22607</strain>
    </source>
</reference>
<dbReference type="AlphaFoldDB" id="A0A136Q0H0"/>
<protein>
    <recommendedName>
        <fullName evidence="1">LUD domain-containing protein</fullName>
    </recommendedName>
</protein>
<evidence type="ECO:0000313" key="3">
    <source>
        <dbReference type="Proteomes" id="UP000070366"/>
    </source>
</evidence>
<dbReference type="Pfam" id="PF02589">
    <property type="entry name" value="LUD_dom"/>
    <property type="match status" value="1"/>
</dbReference>
<dbReference type="InterPro" id="IPR003741">
    <property type="entry name" value="LUD_dom"/>
</dbReference>